<comment type="caution">
    <text evidence="2">The sequence shown here is derived from an EMBL/GenBank/DDBJ whole genome shotgun (WGS) entry which is preliminary data.</text>
</comment>
<dbReference type="STRING" id="1194083.BN12_910010"/>
<dbReference type="RefSeq" id="WP_157635452.1">
    <property type="nucleotide sequence ID" value="NZ_HF570958.1"/>
</dbReference>
<evidence type="ECO:0000256" key="1">
    <source>
        <dbReference type="SAM" id="MobiDB-lite"/>
    </source>
</evidence>
<dbReference type="AlphaFoldDB" id="A0A077M224"/>
<evidence type="ECO:0000313" key="2">
    <source>
        <dbReference type="EMBL" id="CCH80403.1"/>
    </source>
</evidence>
<name>A0A077M224_9MICO</name>
<keyword evidence="3" id="KW-1185">Reference proteome</keyword>
<sequence>MPRSSAVVNHTTYRLLGRHRSALVGADALPAPEPRHRRRPIVPMRREDAEKSLVDVA</sequence>
<protein>
    <submittedName>
        <fullName evidence="2">Uncharacterized protein</fullName>
    </submittedName>
</protein>
<accession>A0A077M224</accession>
<reference evidence="2 3" key="1">
    <citation type="journal article" date="2013" name="ISME J.">
        <title>A metabolic model for members of the genus Tetrasphaera involved in enhanced biological phosphorus removal.</title>
        <authorList>
            <person name="Kristiansen R."/>
            <person name="Nguyen H.T.T."/>
            <person name="Saunders A.M."/>
            <person name="Nielsen J.L."/>
            <person name="Wimmer R."/>
            <person name="Le V.Q."/>
            <person name="McIlroy S.J."/>
            <person name="Petrovski S."/>
            <person name="Seviour R.J."/>
            <person name="Calteau A."/>
            <person name="Nielsen K.L."/>
            <person name="Nielsen P.H."/>
        </authorList>
    </citation>
    <scope>NUCLEOTIDE SEQUENCE [LARGE SCALE GENOMIC DNA]</scope>
    <source>
        <strain evidence="2 3">T1-X7</strain>
    </source>
</reference>
<dbReference type="EMBL" id="CAJB01000427">
    <property type="protein sequence ID" value="CCH80403.1"/>
    <property type="molecule type" value="Genomic_DNA"/>
</dbReference>
<gene>
    <name evidence="2" type="ORF">BN12_910010</name>
</gene>
<organism evidence="2 3">
    <name type="scientific">Nostocoides japonicum T1-X7</name>
    <dbReference type="NCBI Taxonomy" id="1194083"/>
    <lineage>
        <taxon>Bacteria</taxon>
        <taxon>Bacillati</taxon>
        <taxon>Actinomycetota</taxon>
        <taxon>Actinomycetes</taxon>
        <taxon>Micrococcales</taxon>
        <taxon>Intrasporangiaceae</taxon>
        <taxon>Nostocoides</taxon>
    </lineage>
</organism>
<proteinExistence type="predicted"/>
<feature type="compositionally biased region" description="Basic and acidic residues" evidence="1">
    <location>
        <begin position="44"/>
        <end position="57"/>
    </location>
</feature>
<evidence type="ECO:0000313" key="3">
    <source>
        <dbReference type="Proteomes" id="UP000035721"/>
    </source>
</evidence>
<dbReference type="Proteomes" id="UP000035721">
    <property type="component" value="Unassembled WGS sequence"/>
</dbReference>
<feature type="region of interest" description="Disordered" evidence="1">
    <location>
        <begin position="26"/>
        <end position="57"/>
    </location>
</feature>